<dbReference type="RefSeq" id="WP_014810502.1">
    <property type="nucleotide sequence ID" value="NC_018025.1"/>
</dbReference>
<dbReference type="EMBL" id="CP003360">
    <property type="protein sequence ID" value="AFM25361.1"/>
    <property type="molecule type" value="Genomic_DNA"/>
</dbReference>
<dbReference type="Proteomes" id="UP000006055">
    <property type="component" value="Chromosome"/>
</dbReference>
<gene>
    <name evidence="1" type="ordered locus">Desti_2682</name>
</gene>
<dbReference type="AlphaFoldDB" id="I4C720"/>
<dbReference type="OrthoDB" id="9793625at2"/>
<accession>I4C720</accession>
<organism evidence="1 2">
    <name type="scientific">Desulfomonile tiedjei (strain ATCC 49306 / DSM 6799 / DCB-1)</name>
    <dbReference type="NCBI Taxonomy" id="706587"/>
    <lineage>
        <taxon>Bacteria</taxon>
        <taxon>Pseudomonadati</taxon>
        <taxon>Thermodesulfobacteriota</taxon>
        <taxon>Desulfomonilia</taxon>
        <taxon>Desulfomonilales</taxon>
        <taxon>Desulfomonilaceae</taxon>
        <taxon>Desulfomonile</taxon>
    </lineage>
</organism>
<dbReference type="eggNOG" id="ENOG5032T1H">
    <property type="taxonomic scope" value="Bacteria"/>
</dbReference>
<keyword evidence="2" id="KW-1185">Reference proteome</keyword>
<dbReference type="STRING" id="706587.Desti_2682"/>
<dbReference type="Gene3D" id="3.40.630.30">
    <property type="match status" value="1"/>
</dbReference>
<dbReference type="HOGENOM" id="CLU_986726_0_0_7"/>
<evidence type="ECO:0000313" key="2">
    <source>
        <dbReference type="Proteomes" id="UP000006055"/>
    </source>
</evidence>
<dbReference type="KEGG" id="dti:Desti_2682"/>
<evidence type="ECO:0000313" key="1">
    <source>
        <dbReference type="EMBL" id="AFM25361.1"/>
    </source>
</evidence>
<dbReference type="SUPFAM" id="SSF55729">
    <property type="entry name" value="Acyl-CoA N-acyltransferases (Nat)"/>
    <property type="match status" value="1"/>
</dbReference>
<evidence type="ECO:0008006" key="3">
    <source>
        <dbReference type="Google" id="ProtNLM"/>
    </source>
</evidence>
<protein>
    <recommendedName>
        <fullName evidence="3">BioF2-like acetyltransferase domain-containing protein</fullName>
    </recommendedName>
</protein>
<name>I4C720_DESTA</name>
<reference evidence="2" key="1">
    <citation type="submission" date="2012-06" db="EMBL/GenBank/DDBJ databases">
        <title>Complete sequence of chromosome of Desulfomonile tiedjei DSM 6799.</title>
        <authorList>
            <person name="Lucas S."/>
            <person name="Copeland A."/>
            <person name="Lapidus A."/>
            <person name="Glavina del Rio T."/>
            <person name="Dalin E."/>
            <person name="Tice H."/>
            <person name="Bruce D."/>
            <person name="Goodwin L."/>
            <person name="Pitluck S."/>
            <person name="Peters L."/>
            <person name="Ovchinnikova G."/>
            <person name="Zeytun A."/>
            <person name="Lu M."/>
            <person name="Kyrpides N."/>
            <person name="Mavromatis K."/>
            <person name="Ivanova N."/>
            <person name="Brettin T."/>
            <person name="Detter J.C."/>
            <person name="Han C."/>
            <person name="Larimer F."/>
            <person name="Land M."/>
            <person name="Hauser L."/>
            <person name="Markowitz V."/>
            <person name="Cheng J.-F."/>
            <person name="Hugenholtz P."/>
            <person name="Woyke T."/>
            <person name="Wu D."/>
            <person name="Spring S."/>
            <person name="Schroeder M."/>
            <person name="Brambilla E."/>
            <person name="Klenk H.-P."/>
            <person name="Eisen J.A."/>
        </authorList>
    </citation>
    <scope>NUCLEOTIDE SEQUENCE [LARGE SCALE GENOMIC DNA]</scope>
    <source>
        <strain evidence="2">ATCC 49306 / DSM 6799 / DCB-1</strain>
    </source>
</reference>
<sequence>MLTAAEKYLIYRHACVPEQVPAYVQAVSGFDPFLGDNYVYFVRGGHLLFVGYPLAPSDNADMVTVFETTYNMVKPHSATILTSRNMEIKGSKHLAESDDWYFRLDLPVEKISAENAYMVRRAARELTVCTGTFGSEHEGIVTEFCSQRALSEEHTAIFEKIQRYVSSSPGSVILEARKGAQLAAFNIVETGSQDFLYYLFNFRSLTDSVPGSSDLLFLEMIRFAEASGKKAINLGLGLGPGVRRFKEKWGAFPFLKHSIFTFRRHHGIWHSLTEFLRNLT</sequence>
<dbReference type="InterPro" id="IPR016181">
    <property type="entry name" value="Acyl_CoA_acyltransferase"/>
</dbReference>
<proteinExistence type="predicted"/>